<protein>
    <submittedName>
        <fullName evidence="1">Uncharacterized protein</fullName>
    </submittedName>
</protein>
<evidence type="ECO:0000313" key="2">
    <source>
        <dbReference type="Proteomes" id="UP000478052"/>
    </source>
</evidence>
<dbReference type="EMBL" id="VUJU01000880">
    <property type="protein sequence ID" value="KAF0767858.1"/>
    <property type="molecule type" value="Genomic_DNA"/>
</dbReference>
<comment type="caution">
    <text evidence="1">The sequence shown here is derived from an EMBL/GenBank/DDBJ whole genome shotgun (WGS) entry which is preliminary data.</text>
</comment>
<sequence length="151" mass="17769">MFIDSERSDECIDFKMMCVITSRNNAPISNFGDGFRCKSEYPWCFIEDKVSFQKNREKQKKMTEKRSNFQNILTFFDVYTSNFYEICRKAKNCNISCKNLKILPTAEVFKCSEKFFFSSVNKLRVENLIQDFPPLKHKPPYSPTTGNYILG</sequence>
<dbReference type="Proteomes" id="UP000478052">
    <property type="component" value="Unassembled WGS sequence"/>
</dbReference>
<reference evidence="1 2" key="1">
    <citation type="submission" date="2019-08" db="EMBL/GenBank/DDBJ databases">
        <title>Whole genome of Aphis craccivora.</title>
        <authorList>
            <person name="Voronova N.V."/>
            <person name="Shulinski R.S."/>
            <person name="Bandarenka Y.V."/>
            <person name="Zhorov D.G."/>
            <person name="Warner D."/>
        </authorList>
    </citation>
    <scope>NUCLEOTIDE SEQUENCE [LARGE SCALE GENOMIC DNA]</scope>
    <source>
        <strain evidence="1">180601</strain>
        <tissue evidence="1">Whole Body</tissue>
    </source>
</reference>
<gene>
    <name evidence="1" type="ORF">FWK35_00020014</name>
</gene>
<proteinExistence type="predicted"/>
<dbReference type="AlphaFoldDB" id="A0A6G0ZAK7"/>
<accession>A0A6G0ZAK7</accession>
<organism evidence="1 2">
    <name type="scientific">Aphis craccivora</name>
    <name type="common">Cowpea aphid</name>
    <dbReference type="NCBI Taxonomy" id="307492"/>
    <lineage>
        <taxon>Eukaryota</taxon>
        <taxon>Metazoa</taxon>
        <taxon>Ecdysozoa</taxon>
        <taxon>Arthropoda</taxon>
        <taxon>Hexapoda</taxon>
        <taxon>Insecta</taxon>
        <taxon>Pterygota</taxon>
        <taxon>Neoptera</taxon>
        <taxon>Paraneoptera</taxon>
        <taxon>Hemiptera</taxon>
        <taxon>Sternorrhyncha</taxon>
        <taxon>Aphidomorpha</taxon>
        <taxon>Aphidoidea</taxon>
        <taxon>Aphididae</taxon>
        <taxon>Aphidini</taxon>
        <taxon>Aphis</taxon>
        <taxon>Aphis</taxon>
    </lineage>
</organism>
<evidence type="ECO:0000313" key="1">
    <source>
        <dbReference type="EMBL" id="KAF0767858.1"/>
    </source>
</evidence>
<name>A0A6G0ZAK7_APHCR</name>
<keyword evidence="2" id="KW-1185">Reference proteome</keyword>